<keyword evidence="4" id="KW-1185">Reference proteome</keyword>
<feature type="domain" description="Protein kinase" evidence="2">
    <location>
        <begin position="279"/>
        <end position="570"/>
    </location>
</feature>
<dbReference type="PROSITE" id="PS50011">
    <property type="entry name" value="PROTEIN_KINASE_DOM"/>
    <property type="match status" value="1"/>
</dbReference>
<feature type="region of interest" description="Disordered" evidence="1">
    <location>
        <begin position="630"/>
        <end position="680"/>
    </location>
</feature>
<dbReference type="GO" id="GO:0004672">
    <property type="term" value="F:protein kinase activity"/>
    <property type="evidence" value="ECO:0007669"/>
    <property type="project" value="InterPro"/>
</dbReference>
<evidence type="ECO:0000256" key="1">
    <source>
        <dbReference type="SAM" id="MobiDB-lite"/>
    </source>
</evidence>
<sequence length="967" mass="107804">MAGIGEAGSDVVVASSENETRLTPPPTVPLSDPTTPPADVVPFRTHIRGTSTPTIAFHSDDDAAETASATPPRSPKSLQFQAVSALLGQPQQKLSLDEPLEATDAFKAEVKRLTRTNYKKQDFILFQQLDHWMRRTGAERSRPDYSNLDLILAESYRYHGGPSLTKIRQNIRLSSSRSVFRLFCILLQIDAGHLIEPLSFGLSDSDLPLSRDALQAELQRASGILSGPHDVHRYVEGFLGWQAAFCCKALEKHKGIVFGKQEVVPFTKMVRLDNKDDGICRIEVPADFVSAEIQQSSRGPRHELDGELYFEFVVKPFDAGKELDGLLRETDLYANIPGTLRLFSVFEVSSVSSSRHYLLFESDDFDLAEFMQSHKSPILFQDVFDLWKSLSSVAETVRAMHQLDTSSLDIQPENIVWVGDSWKLVPWASSKRRPGLVSAYVAPEVSSGSGEQYTSSGDIWSLGAILSTVATWVVLGAEGVAQFSKARQAAILDLTTRPSVSGQYLDGCFHDGVDVLPEVTAWHELLHYSVRRSDHLTSKILSLVDQGMLNADANLRHSAGKITELYNELLAAVESNPSAEFEPPGSLWTRHRSLIAEAGLDSPEIIQAETPAPEALARLKRARLPIKPVRGRPEKARTPLGSPDRLGYTASRDRSVAPEPFPGIGKDLSRPQTPTSVTLDPQYNMSWARKTLQLDQRRVRSPSRSLMTFAAKTFGIKAKHGDELLAQFYKDRYLVFLVDNGSSMVKHWTEATMLLETLVSLTKGLDSIRNIDLRFTFQSPGLSQERHTRQFVKMMESARPKAAFQVGSEAKEKVNLPGEIHTDMASALSELFAEYKQKMKKTRGFTLIVLTDGLWIKEDRGEVRDEIAKFAAQFGLPFPRHRPFGVEFVRFGDDVEAKQKLEYLDERNTADYLGRGDVVDTEPWTGSVYKMLLGSFVEAVDNDKREVARPPTSGFRDNNEEFDPDSD</sequence>
<dbReference type="InterPro" id="IPR000719">
    <property type="entry name" value="Prot_kinase_dom"/>
</dbReference>
<organism evidence="3 4">
    <name type="scientific">Podospora didyma</name>
    <dbReference type="NCBI Taxonomy" id="330526"/>
    <lineage>
        <taxon>Eukaryota</taxon>
        <taxon>Fungi</taxon>
        <taxon>Dikarya</taxon>
        <taxon>Ascomycota</taxon>
        <taxon>Pezizomycotina</taxon>
        <taxon>Sordariomycetes</taxon>
        <taxon>Sordariomycetidae</taxon>
        <taxon>Sordariales</taxon>
        <taxon>Podosporaceae</taxon>
        <taxon>Podospora</taxon>
    </lineage>
</organism>
<dbReference type="SUPFAM" id="SSF56112">
    <property type="entry name" value="Protein kinase-like (PK-like)"/>
    <property type="match status" value="1"/>
</dbReference>
<name>A0AAE0NI18_9PEZI</name>
<feature type="compositionally biased region" description="Polar residues" evidence="1">
    <location>
        <begin position="670"/>
        <end position="680"/>
    </location>
</feature>
<dbReference type="InterPro" id="IPR011009">
    <property type="entry name" value="Kinase-like_dom_sf"/>
</dbReference>
<reference evidence="3" key="2">
    <citation type="submission" date="2023-06" db="EMBL/GenBank/DDBJ databases">
        <authorList>
            <consortium name="Lawrence Berkeley National Laboratory"/>
            <person name="Haridas S."/>
            <person name="Hensen N."/>
            <person name="Bonometti L."/>
            <person name="Westerberg I."/>
            <person name="Brannstrom I.O."/>
            <person name="Guillou S."/>
            <person name="Cros-Aarteil S."/>
            <person name="Calhoun S."/>
            <person name="Kuo A."/>
            <person name="Mondo S."/>
            <person name="Pangilinan J."/>
            <person name="Riley R."/>
            <person name="LaButti K."/>
            <person name="Andreopoulos B."/>
            <person name="Lipzen A."/>
            <person name="Chen C."/>
            <person name="Yanf M."/>
            <person name="Daum C."/>
            <person name="Ng V."/>
            <person name="Clum A."/>
            <person name="Steindorff A."/>
            <person name="Ohm R."/>
            <person name="Martin F."/>
            <person name="Silar P."/>
            <person name="Natvig D."/>
            <person name="Lalanne C."/>
            <person name="Gautier V."/>
            <person name="Ament-velasquez S.L."/>
            <person name="Kruys A."/>
            <person name="Hutchinson M.I."/>
            <person name="Powell A.J."/>
            <person name="Barry K."/>
            <person name="Miller A.N."/>
            <person name="Grigoriev I.V."/>
            <person name="Debuchy R."/>
            <person name="Gladieux P."/>
            <person name="Thoren M.H."/>
            <person name="Johannesson H."/>
        </authorList>
    </citation>
    <scope>NUCLEOTIDE SEQUENCE</scope>
    <source>
        <strain evidence="3">CBS 232.78</strain>
    </source>
</reference>
<comment type="caution">
    <text evidence="3">The sequence shown here is derived from an EMBL/GenBank/DDBJ whole genome shotgun (WGS) entry which is preliminary data.</text>
</comment>
<evidence type="ECO:0000313" key="4">
    <source>
        <dbReference type="Proteomes" id="UP001285441"/>
    </source>
</evidence>
<evidence type="ECO:0000259" key="2">
    <source>
        <dbReference type="PROSITE" id="PS50011"/>
    </source>
</evidence>
<dbReference type="Gene3D" id="1.10.510.10">
    <property type="entry name" value="Transferase(Phosphotransferase) domain 1"/>
    <property type="match status" value="1"/>
</dbReference>
<evidence type="ECO:0000313" key="3">
    <source>
        <dbReference type="EMBL" id="KAK3381881.1"/>
    </source>
</evidence>
<gene>
    <name evidence="3" type="ORF">B0H63DRAFT_511597</name>
</gene>
<dbReference type="AlphaFoldDB" id="A0AAE0NI18"/>
<dbReference type="Proteomes" id="UP001285441">
    <property type="component" value="Unassembled WGS sequence"/>
</dbReference>
<feature type="region of interest" description="Disordered" evidence="1">
    <location>
        <begin position="1"/>
        <end position="76"/>
    </location>
</feature>
<reference evidence="3" key="1">
    <citation type="journal article" date="2023" name="Mol. Phylogenet. Evol.">
        <title>Genome-scale phylogeny and comparative genomics of the fungal order Sordariales.</title>
        <authorList>
            <person name="Hensen N."/>
            <person name="Bonometti L."/>
            <person name="Westerberg I."/>
            <person name="Brannstrom I.O."/>
            <person name="Guillou S."/>
            <person name="Cros-Aarteil S."/>
            <person name="Calhoun S."/>
            <person name="Haridas S."/>
            <person name="Kuo A."/>
            <person name="Mondo S."/>
            <person name="Pangilinan J."/>
            <person name="Riley R."/>
            <person name="LaButti K."/>
            <person name="Andreopoulos B."/>
            <person name="Lipzen A."/>
            <person name="Chen C."/>
            <person name="Yan M."/>
            <person name="Daum C."/>
            <person name="Ng V."/>
            <person name="Clum A."/>
            <person name="Steindorff A."/>
            <person name="Ohm R.A."/>
            <person name="Martin F."/>
            <person name="Silar P."/>
            <person name="Natvig D.O."/>
            <person name="Lalanne C."/>
            <person name="Gautier V."/>
            <person name="Ament-Velasquez S.L."/>
            <person name="Kruys A."/>
            <person name="Hutchinson M.I."/>
            <person name="Powell A.J."/>
            <person name="Barry K."/>
            <person name="Miller A.N."/>
            <person name="Grigoriev I.V."/>
            <person name="Debuchy R."/>
            <person name="Gladieux P."/>
            <person name="Hiltunen Thoren M."/>
            <person name="Johannesson H."/>
        </authorList>
    </citation>
    <scope>NUCLEOTIDE SEQUENCE</scope>
    <source>
        <strain evidence="3">CBS 232.78</strain>
    </source>
</reference>
<accession>A0AAE0NI18</accession>
<protein>
    <recommendedName>
        <fullName evidence="2">Protein kinase domain-containing protein</fullName>
    </recommendedName>
</protein>
<dbReference type="GO" id="GO:0005524">
    <property type="term" value="F:ATP binding"/>
    <property type="evidence" value="ECO:0007669"/>
    <property type="project" value="InterPro"/>
</dbReference>
<proteinExistence type="predicted"/>
<feature type="region of interest" description="Disordered" evidence="1">
    <location>
        <begin position="945"/>
        <end position="967"/>
    </location>
</feature>
<dbReference type="EMBL" id="JAULSW010000005">
    <property type="protein sequence ID" value="KAK3381881.1"/>
    <property type="molecule type" value="Genomic_DNA"/>
</dbReference>